<evidence type="ECO:0000256" key="1">
    <source>
        <dbReference type="ARBA" id="ARBA00004651"/>
    </source>
</evidence>
<name>A0A9D1JR68_9FIRM</name>
<feature type="transmembrane region" description="Helical" evidence="7">
    <location>
        <begin position="217"/>
        <end position="240"/>
    </location>
</feature>
<evidence type="ECO:0000256" key="5">
    <source>
        <dbReference type="ARBA" id="ARBA00022989"/>
    </source>
</evidence>
<accession>A0A9D1JR68</accession>
<dbReference type="EMBL" id="DVIT01000028">
    <property type="protein sequence ID" value="HIS47474.1"/>
    <property type="molecule type" value="Genomic_DNA"/>
</dbReference>
<dbReference type="InterPro" id="IPR035906">
    <property type="entry name" value="MetI-like_sf"/>
</dbReference>
<evidence type="ECO:0000256" key="3">
    <source>
        <dbReference type="ARBA" id="ARBA00022475"/>
    </source>
</evidence>
<keyword evidence="2 7" id="KW-0813">Transport</keyword>
<dbReference type="Gene3D" id="1.10.3720.10">
    <property type="entry name" value="MetI-like"/>
    <property type="match status" value="1"/>
</dbReference>
<evidence type="ECO:0000313" key="10">
    <source>
        <dbReference type="Proteomes" id="UP000823927"/>
    </source>
</evidence>
<evidence type="ECO:0000259" key="8">
    <source>
        <dbReference type="PROSITE" id="PS50928"/>
    </source>
</evidence>
<feature type="transmembrane region" description="Helical" evidence="7">
    <location>
        <begin position="79"/>
        <end position="97"/>
    </location>
</feature>
<sequence length="302" mass="34333">MTNRIRENIYGWMFVALWVIGFLVFTLYPLIRTFVLSFFQVTITSDGIRTIPLGLANYKNAFLSDVEFVDALLTYVGELIVQVPIIIVFSLVIAMIVNMNLKGKGLMRTVFFLPVIIVSGPVMQELIDSGATTIQGVEDMRIMQELIMVLPGVLGTIFSNLIDSFIMILWFCGVQILIFLSALQKIDRPVYEAAYIDGASKWESFWKITLPNLRPIVIINIVYTIVFISTFALNDVIVLIQEYTFSVNQGLGYASATAFIYFVVLVLVLALFVKIYGLRSEADKRLAKREKRRLKAIRRKNR</sequence>
<dbReference type="GO" id="GO:0005886">
    <property type="term" value="C:plasma membrane"/>
    <property type="evidence" value="ECO:0007669"/>
    <property type="project" value="UniProtKB-SubCell"/>
</dbReference>
<dbReference type="Proteomes" id="UP000823927">
    <property type="component" value="Unassembled WGS sequence"/>
</dbReference>
<evidence type="ECO:0000256" key="4">
    <source>
        <dbReference type="ARBA" id="ARBA00022692"/>
    </source>
</evidence>
<evidence type="ECO:0000256" key="6">
    <source>
        <dbReference type="ARBA" id="ARBA00023136"/>
    </source>
</evidence>
<gene>
    <name evidence="9" type="ORF">IAB46_07975</name>
</gene>
<dbReference type="PROSITE" id="PS50928">
    <property type="entry name" value="ABC_TM1"/>
    <property type="match status" value="1"/>
</dbReference>
<comment type="caution">
    <text evidence="9">The sequence shown here is derived from an EMBL/GenBank/DDBJ whole genome shotgun (WGS) entry which is preliminary data.</text>
</comment>
<evidence type="ECO:0000256" key="2">
    <source>
        <dbReference type="ARBA" id="ARBA00022448"/>
    </source>
</evidence>
<feature type="domain" description="ABC transmembrane type-1" evidence="8">
    <location>
        <begin position="72"/>
        <end position="272"/>
    </location>
</feature>
<organism evidence="9 10">
    <name type="scientific">Candidatus Scybalocola faecigallinarum</name>
    <dbReference type="NCBI Taxonomy" id="2840941"/>
    <lineage>
        <taxon>Bacteria</taxon>
        <taxon>Bacillati</taxon>
        <taxon>Bacillota</taxon>
        <taxon>Clostridia</taxon>
        <taxon>Lachnospirales</taxon>
        <taxon>Lachnospiraceae</taxon>
        <taxon>Lachnospiraceae incertae sedis</taxon>
        <taxon>Candidatus Scybalocola (ex Gilroy et al. 2021)</taxon>
    </lineage>
</organism>
<evidence type="ECO:0000256" key="7">
    <source>
        <dbReference type="RuleBase" id="RU363032"/>
    </source>
</evidence>
<reference evidence="9" key="2">
    <citation type="journal article" date="2021" name="PeerJ">
        <title>Extensive microbial diversity within the chicken gut microbiome revealed by metagenomics and culture.</title>
        <authorList>
            <person name="Gilroy R."/>
            <person name="Ravi A."/>
            <person name="Getino M."/>
            <person name="Pursley I."/>
            <person name="Horton D.L."/>
            <person name="Alikhan N.F."/>
            <person name="Baker D."/>
            <person name="Gharbi K."/>
            <person name="Hall N."/>
            <person name="Watson M."/>
            <person name="Adriaenssens E.M."/>
            <person name="Foster-Nyarko E."/>
            <person name="Jarju S."/>
            <person name="Secka A."/>
            <person name="Antonio M."/>
            <person name="Oren A."/>
            <person name="Chaudhuri R.R."/>
            <person name="La Ragione R."/>
            <person name="Hildebrand F."/>
            <person name="Pallen M.J."/>
        </authorList>
    </citation>
    <scope>NUCLEOTIDE SEQUENCE</scope>
    <source>
        <strain evidence="9">CHK178-757</strain>
    </source>
</reference>
<feature type="transmembrane region" description="Helical" evidence="7">
    <location>
        <begin position="109"/>
        <end position="127"/>
    </location>
</feature>
<keyword evidence="5 7" id="KW-1133">Transmembrane helix</keyword>
<comment type="subcellular location">
    <subcellularLocation>
        <location evidence="1 7">Cell membrane</location>
        <topology evidence="1 7">Multi-pass membrane protein</topology>
    </subcellularLocation>
</comment>
<dbReference type="InterPro" id="IPR050809">
    <property type="entry name" value="UgpAE/MalFG_permease"/>
</dbReference>
<protein>
    <submittedName>
        <fullName evidence="9">Sugar ABC transporter permease</fullName>
    </submittedName>
</protein>
<proteinExistence type="inferred from homology"/>
<dbReference type="SUPFAM" id="SSF161098">
    <property type="entry name" value="MetI-like"/>
    <property type="match status" value="1"/>
</dbReference>
<keyword evidence="4 7" id="KW-0812">Transmembrane</keyword>
<reference evidence="9" key="1">
    <citation type="submission" date="2020-10" db="EMBL/GenBank/DDBJ databases">
        <authorList>
            <person name="Gilroy R."/>
        </authorList>
    </citation>
    <scope>NUCLEOTIDE SEQUENCE</scope>
    <source>
        <strain evidence="9">CHK178-757</strain>
    </source>
</reference>
<keyword evidence="6 7" id="KW-0472">Membrane</keyword>
<dbReference type="CDD" id="cd06261">
    <property type="entry name" value="TM_PBP2"/>
    <property type="match status" value="1"/>
</dbReference>
<evidence type="ECO:0000313" key="9">
    <source>
        <dbReference type="EMBL" id="HIS47474.1"/>
    </source>
</evidence>
<comment type="similarity">
    <text evidence="7">Belongs to the binding-protein-dependent transport system permease family.</text>
</comment>
<dbReference type="GO" id="GO:0055085">
    <property type="term" value="P:transmembrane transport"/>
    <property type="evidence" value="ECO:0007669"/>
    <property type="project" value="InterPro"/>
</dbReference>
<feature type="transmembrane region" description="Helical" evidence="7">
    <location>
        <begin position="147"/>
        <end position="180"/>
    </location>
</feature>
<keyword evidence="3" id="KW-1003">Cell membrane</keyword>
<dbReference type="PANTHER" id="PTHR43227">
    <property type="entry name" value="BLL4140 PROTEIN"/>
    <property type="match status" value="1"/>
</dbReference>
<dbReference type="PANTHER" id="PTHR43227:SF3">
    <property type="entry name" value="BINDING-PROTEIN-DEPENDENT TRANSPORT SYSTEMS INNER MEMBRANE COMPONENT"/>
    <property type="match status" value="1"/>
</dbReference>
<feature type="transmembrane region" description="Helical" evidence="7">
    <location>
        <begin position="252"/>
        <end position="276"/>
    </location>
</feature>
<feature type="transmembrane region" description="Helical" evidence="7">
    <location>
        <begin position="12"/>
        <end position="31"/>
    </location>
</feature>
<dbReference type="AlphaFoldDB" id="A0A9D1JR68"/>
<dbReference type="Pfam" id="PF00528">
    <property type="entry name" value="BPD_transp_1"/>
    <property type="match status" value="1"/>
</dbReference>
<dbReference type="InterPro" id="IPR000515">
    <property type="entry name" value="MetI-like"/>
</dbReference>